<evidence type="ECO:0000256" key="1">
    <source>
        <dbReference type="SAM" id="MobiDB-lite"/>
    </source>
</evidence>
<dbReference type="Proteomes" id="UP000001227">
    <property type="component" value="Chromosome"/>
</dbReference>
<evidence type="ECO:0000313" key="2">
    <source>
        <dbReference type="EMBL" id="ACE06093.1"/>
    </source>
</evidence>
<sequence length="1371" mass="153400">MNFLKNSHRRYLLIIHLLAILLILNSSKCGCGKEEGLKDDVFGNIIMHVPTDPLIGDVKTTEISFMLADNATIAPLENFTLQVVLQDTSGSISQISYKDSTGTLKETDKVDIPLKSLLEKEHLTTEEPSFTIPFTLVPHPTSKELTAEFKLLNKAESVSEGEVTWRKVDTAVNLLLSRTSAEKIKGDNKIISLKIENKEQEATEKGQLKLKITRTHGNKAFIKGSTQLKNTNVYTIDLPIIAPTNSLLYDLIMDPKEDLQATFSIQLQYKGKDIGTAVIVSWEKGLVIEVKHDRTTDNVKVFVTNTGTETAEKVKLTYDTKTANTTIGNTAKNEKILENLAPNERKEVSDLGKLNFGKDDAGKDNIAAACEFGISCASSCPINPVTTVVKKEVFTRLDIVLSPIVTYDSDKEQFNYTIENAGKDTAKGLQLKYKNISVSEEGKLATLDAKQENTIILGDLESGNKFEGVLAVDFKNAEVAKFNFELQYDNKPMAKLEREAQNKPLNLSLAIISPTRSNAEEYILYGAENELKLKIEQAHNSRTIDINHLALSIKVPAGDGTTVSHIVDGPAITELKGSDLGKIDDIITLYVNPKLEAKEANIRIELYYKGELVGAPVLAQWREYGVFIQSSGRLIGEQIGYFKIIGVSDLDRSAITVSLESEKGATFQFYDKMNGNTEATLADLAEYDTKVSASNRASSEPISFTINEKNGQKESAVKIVIRRKSKVIATHTINWIDKGISVELKTNTILEVEGRPITVNIKNTGDKALKLSEVKVRVKNTENLRFNIGKMAGTTIEGTLEDIIGIKELISKAQIKVYLQPNALLKDKIATGVTLTLFEEKNGKEKILEQRRVIYYIADFYNTQVPIRDMSSEGFSYISKQIVTNKENPGYLAYLLSSLKTGIEVSNKILEKYEQITDTHTEFNEPIRLIRDFMYDRIKKYTILTEETKKAIAELSEQDETIVQWIKDSINKVNNAIEILKGSPEKLKSLNDHKAITKALIGKYDPSKDIDQQTLQGLYEYYQDKSSQIKAFLEKRATTNLPDTPSISQMRALYNRMVSEQSNIQNAVRQTFGAGFEKVNDAIDQEQKELNPATVKRKSQKQVMIFHNKLVKQANILHEWNGLLRKSELVTDPVALQRAMAARYQKLAEVNKNFAKHIYEKNKPGNVTLAAELGELIARETFGMAQRTKNQTIEKVAIETAKAAGETIDTATAAKEATEDAIEAWKLFERARGVRNISSKKPGQSLDMNSNNLNTLPTVLQGMKAQLEILKRHEQEQKKEKKKRGMFGQFFNRSSNNNKVNNNGEGTKDNIDEKDTDKEDTIEKEDHTEEEYTTEENTAEEDTTEEDTTDKGDTTEEEDMNGDGTNEKQES</sequence>
<dbReference type="KEGG" id="aas:Aasi_0705"/>
<keyword evidence="3" id="KW-1185">Reference proteome</keyword>
<dbReference type="OrthoDB" id="9788101at2"/>
<feature type="compositionally biased region" description="Basic and acidic residues" evidence="1">
    <location>
        <begin position="1306"/>
        <end position="1327"/>
    </location>
</feature>
<evidence type="ECO:0000313" key="3">
    <source>
        <dbReference type="Proteomes" id="UP000001227"/>
    </source>
</evidence>
<feature type="compositionally biased region" description="Low complexity" evidence="1">
    <location>
        <begin position="1292"/>
        <end position="1303"/>
    </location>
</feature>
<name>B3ES91_AMOA5</name>
<proteinExistence type="predicted"/>
<dbReference type="eggNOG" id="COG1361">
    <property type="taxonomic scope" value="Bacteria"/>
</dbReference>
<feature type="compositionally biased region" description="Acidic residues" evidence="1">
    <location>
        <begin position="1328"/>
        <end position="1348"/>
    </location>
</feature>
<dbReference type="EMBL" id="CP001102">
    <property type="protein sequence ID" value="ACE06093.1"/>
    <property type="molecule type" value="Genomic_DNA"/>
</dbReference>
<dbReference type="HOGENOM" id="CLU_256262_0_0_10"/>
<reference evidence="2 3" key="1">
    <citation type="journal article" date="2010" name="J. Bacteriol.">
        <title>The genome of the amoeba symbiont 'Candidatus Amoebophilus asiaticus' reveals common mechanisms for host cell interaction among amoeba-associated bacteria.</title>
        <authorList>
            <person name="Schmitz-Esser S."/>
            <person name="Tischler P."/>
            <person name="Arnold R."/>
            <person name="Montanaro J."/>
            <person name="Wagner M."/>
            <person name="Rattei T."/>
            <person name="Horn M."/>
        </authorList>
    </citation>
    <scope>NUCLEOTIDE SEQUENCE [LARGE SCALE GENOMIC DNA]</scope>
    <source>
        <strain evidence="2 3">5a2</strain>
    </source>
</reference>
<feature type="region of interest" description="Disordered" evidence="1">
    <location>
        <begin position="1275"/>
        <end position="1371"/>
    </location>
</feature>
<protein>
    <submittedName>
        <fullName evidence="2">Uncharacterized protein</fullName>
    </submittedName>
</protein>
<accession>B3ES91</accession>
<organism evidence="2 3">
    <name type="scientific">Amoebophilus asiaticus (strain 5a2)</name>
    <dbReference type="NCBI Taxonomy" id="452471"/>
    <lineage>
        <taxon>Bacteria</taxon>
        <taxon>Pseudomonadati</taxon>
        <taxon>Bacteroidota</taxon>
        <taxon>Cytophagia</taxon>
        <taxon>Cytophagales</taxon>
        <taxon>Amoebophilaceae</taxon>
        <taxon>Candidatus Amoebophilus</taxon>
    </lineage>
</organism>
<gene>
    <name evidence="2" type="ordered locus">Aasi_0705</name>
</gene>
<dbReference type="RefSeq" id="WP_012472861.1">
    <property type="nucleotide sequence ID" value="NC_010830.1"/>
</dbReference>